<dbReference type="EMBL" id="JACHHR010000001">
    <property type="protein sequence ID" value="MBB5209927.1"/>
    <property type="molecule type" value="Genomic_DNA"/>
</dbReference>
<comment type="similarity">
    <text evidence="2">Belongs to the CpxP/Spy family.</text>
</comment>
<evidence type="ECO:0000256" key="2">
    <source>
        <dbReference type="ARBA" id="ARBA00008441"/>
    </source>
</evidence>
<dbReference type="AlphaFoldDB" id="A0A6P1TC06"/>
<evidence type="ECO:0000256" key="4">
    <source>
        <dbReference type="ARBA" id="ARBA00022764"/>
    </source>
</evidence>
<dbReference type="Proteomes" id="UP000464675">
    <property type="component" value="Chromosome"/>
</dbReference>
<evidence type="ECO:0000256" key="3">
    <source>
        <dbReference type="ARBA" id="ARBA00022729"/>
    </source>
</evidence>
<reference evidence="9 10" key="1">
    <citation type="submission" date="2020-01" db="EMBL/GenBank/DDBJ databases">
        <title>The possibility of degradation of plastic by Microbulbifer hydrolyticus IRE-31.</title>
        <authorList>
            <person name="Liu L."/>
        </authorList>
    </citation>
    <scope>NUCLEOTIDE SEQUENCE [LARGE SCALE GENOMIC DNA]</scope>
    <source>
        <strain evidence="9 10">IRE-31</strain>
    </source>
</reference>
<dbReference type="EMBL" id="CP047491">
    <property type="protein sequence ID" value="QHQ39537.1"/>
    <property type="molecule type" value="Genomic_DNA"/>
</dbReference>
<gene>
    <name evidence="9" type="ORF">GTQ55_11455</name>
    <name evidence="8" type="ORF">HNQ53_000115</name>
</gene>
<protein>
    <submittedName>
        <fullName evidence="9">Periplasmic heavy metal sensor</fullName>
    </submittedName>
    <submittedName>
        <fullName evidence="8">Spy/CpxP family protein refolding chaperone</fullName>
    </submittedName>
</protein>
<accession>A0A6P1TC06</accession>
<keyword evidence="3 7" id="KW-0732">Signal</keyword>
<comment type="subcellular location">
    <subcellularLocation>
        <location evidence="1">Periplasm</location>
    </subcellularLocation>
</comment>
<evidence type="ECO:0000256" key="5">
    <source>
        <dbReference type="SAM" id="Coils"/>
    </source>
</evidence>
<evidence type="ECO:0000313" key="11">
    <source>
        <dbReference type="Proteomes" id="UP000563601"/>
    </source>
</evidence>
<feature type="coiled-coil region" evidence="5">
    <location>
        <begin position="50"/>
        <end position="84"/>
    </location>
</feature>
<evidence type="ECO:0000256" key="7">
    <source>
        <dbReference type="SAM" id="SignalP"/>
    </source>
</evidence>
<keyword evidence="4" id="KW-0574">Periplasm</keyword>
<evidence type="ECO:0000313" key="10">
    <source>
        <dbReference type="Proteomes" id="UP000464675"/>
    </source>
</evidence>
<evidence type="ECO:0000313" key="8">
    <source>
        <dbReference type="EMBL" id="MBB5209927.1"/>
    </source>
</evidence>
<proteinExistence type="inferred from homology"/>
<reference evidence="8 11" key="2">
    <citation type="submission" date="2020-08" db="EMBL/GenBank/DDBJ databases">
        <title>Genomic Encyclopedia of Type Strains, Phase IV (KMG-IV): sequencing the most valuable type-strain genomes for metagenomic binning, comparative biology and taxonomic classification.</title>
        <authorList>
            <person name="Goeker M."/>
        </authorList>
    </citation>
    <scope>NUCLEOTIDE SEQUENCE [LARGE SCALE GENOMIC DNA]</scope>
    <source>
        <strain evidence="8 11">DSM 11525</strain>
    </source>
</reference>
<keyword evidence="10" id="KW-1185">Reference proteome</keyword>
<name>A0A6P1TC06_9GAMM</name>
<evidence type="ECO:0000313" key="9">
    <source>
        <dbReference type="EMBL" id="QHQ39537.1"/>
    </source>
</evidence>
<keyword evidence="5" id="KW-0175">Coiled coil</keyword>
<dbReference type="InterPro" id="IPR052211">
    <property type="entry name" value="Cpx_auxiliary_protein"/>
</dbReference>
<evidence type="ECO:0000256" key="6">
    <source>
        <dbReference type="SAM" id="MobiDB-lite"/>
    </source>
</evidence>
<dbReference type="Proteomes" id="UP000563601">
    <property type="component" value="Unassembled WGS sequence"/>
</dbReference>
<feature type="region of interest" description="Disordered" evidence="6">
    <location>
        <begin position="145"/>
        <end position="165"/>
    </location>
</feature>
<dbReference type="PIRSF" id="PIRSF034445">
    <property type="entry name" value="CpxP_Spy"/>
    <property type="match status" value="1"/>
</dbReference>
<dbReference type="GO" id="GO:0030288">
    <property type="term" value="C:outer membrane-bounded periplasmic space"/>
    <property type="evidence" value="ECO:0007669"/>
    <property type="project" value="TreeGrafter"/>
</dbReference>
<dbReference type="OrthoDB" id="5741672at2"/>
<feature type="chain" id="PRO_5044645634" evidence="7">
    <location>
        <begin position="26"/>
        <end position="165"/>
    </location>
</feature>
<dbReference type="GO" id="GO:0051082">
    <property type="term" value="F:unfolded protein binding"/>
    <property type="evidence" value="ECO:0007669"/>
    <property type="project" value="TreeGrafter"/>
</dbReference>
<dbReference type="PANTHER" id="PTHR38102">
    <property type="entry name" value="PERIPLASMIC CHAPERONE SPY"/>
    <property type="match status" value="1"/>
</dbReference>
<dbReference type="PANTHER" id="PTHR38102:SF1">
    <property type="entry name" value="PERIPLASMIC CHAPERONE SPY"/>
    <property type="match status" value="1"/>
</dbReference>
<dbReference type="InterPro" id="IPR012899">
    <property type="entry name" value="LTXXQ"/>
</dbReference>
<evidence type="ECO:0000256" key="1">
    <source>
        <dbReference type="ARBA" id="ARBA00004418"/>
    </source>
</evidence>
<organism evidence="8 11">
    <name type="scientific">Microbulbifer hydrolyticus</name>
    <dbReference type="NCBI Taxonomy" id="48074"/>
    <lineage>
        <taxon>Bacteria</taxon>
        <taxon>Pseudomonadati</taxon>
        <taxon>Pseudomonadota</taxon>
        <taxon>Gammaproteobacteria</taxon>
        <taxon>Cellvibrionales</taxon>
        <taxon>Microbulbiferaceae</taxon>
        <taxon>Microbulbifer</taxon>
    </lineage>
</organism>
<dbReference type="Pfam" id="PF07813">
    <property type="entry name" value="LTXXQ"/>
    <property type="match status" value="1"/>
</dbReference>
<sequence length="165" mass="18718">MNKWKALAGSLVLGSALTTSGMVLAFQDEDCGHHGHKGHHGGGHHMERMYERMAEKLELTEGQKAQLKADREASKAARKAHRQEAHAVHKQLREAIESGADQATLDALGAKLGQLEVQKMQRRQQMHAQFEAILTDEQKAKLEEMKAERKARYEERKKRWKTDES</sequence>
<feature type="signal peptide" evidence="7">
    <location>
        <begin position="1"/>
        <end position="25"/>
    </location>
</feature>
<dbReference type="Gene3D" id="1.20.120.1490">
    <property type="match status" value="1"/>
</dbReference>
<dbReference type="RefSeq" id="WP_161858854.1">
    <property type="nucleotide sequence ID" value="NZ_CP047491.1"/>
</dbReference>